<feature type="transmembrane region" description="Helical" evidence="7">
    <location>
        <begin position="672"/>
        <end position="692"/>
    </location>
</feature>
<evidence type="ECO:0000313" key="11">
    <source>
        <dbReference type="Proteomes" id="UP000031866"/>
    </source>
</evidence>
<dbReference type="Gene3D" id="3.40.50.1000">
    <property type="entry name" value="HAD superfamily/HAD-like"/>
    <property type="match status" value="1"/>
</dbReference>
<comment type="similarity">
    <text evidence="2">Belongs to the cation transport ATPase (P-type) (TC 3.A.3) family. Type IIA subfamily.</text>
</comment>
<reference evidence="11" key="1">
    <citation type="submission" date="2014-12" db="EMBL/GenBank/DDBJ databases">
        <title>Genome sequence of Clostridium beijerinckii strain 59B.</title>
        <authorList>
            <person name="Little G.T."/>
            <person name="Minton N.P."/>
        </authorList>
    </citation>
    <scope>NUCLEOTIDE SEQUENCE [LARGE SCALE GENOMIC DNA]</scope>
    <source>
        <strain evidence="11">59B</strain>
    </source>
</reference>
<feature type="transmembrane region" description="Helical" evidence="7">
    <location>
        <begin position="753"/>
        <end position="771"/>
    </location>
</feature>
<reference evidence="9" key="2">
    <citation type="submission" date="2016-02" db="EMBL/GenBank/DDBJ databases">
        <title>Genome sequence of Clostridium beijerinckii strain 59B.</title>
        <authorList>
            <person name="Little G.T."/>
            <person name="Minton N.P."/>
        </authorList>
    </citation>
    <scope>NUCLEOTIDE SEQUENCE</scope>
    <source>
        <strain evidence="9">NCIMB 14988</strain>
    </source>
</reference>
<dbReference type="PANTHER" id="PTHR43294:SF21">
    <property type="entry name" value="CATION TRANSPORTING ATPASE"/>
    <property type="match status" value="1"/>
</dbReference>
<dbReference type="PANTHER" id="PTHR43294">
    <property type="entry name" value="SODIUM/POTASSIUM-TRANSPORTING ATPASE SUBUNIT ALPHA"/>
    <property type="match status" value="1"/>
</dbReference>
<dbReference type="Proteomes" id="UP000031866">
    <property type="component" value="Chromosome"/>
</dbReference>
<dbReference type="SUPFAM" id="SSF81665">
    <property type="entry name" value="Calcium ATPase, transmembrane domain M"/>
    <property type="match status" value="1"/>
</dbReference>
<dbReference type="InterPro" id="IPR004014">
    <property type="entry name" value="ATPase_P-typ_cation-transptr_N"/>
</dbReference>
<evidence type="ECO:0000256" key="3">
    <source>
        <dbReference type="ARBA" id="ARBA00022475"/>
    </source>
</evidence>
<dbReference type="EMBL" id="CP010086">
    <property type="protein sequence ID" value="AJG97522.1"/>
    <property type="molecule type" value="Genomic_DNA"/>
</dbReference>
<dbReference type="InterPro" id="IPR008250">
    <property type="entry name" value="ATPase_P-typ_transduc_dom_A_sf"/>
</dbReference>
<proteinExistence type="inferred from homology"/>
<keyword evidence="3" id="KW-1003">Cell membrane</keyword>
<dbReference type="GO" id="GO:0030007">
    <property type="term" value="P:intracellular potassium ion homeostasis"/>
    <property type="evidence" value="ECO:0007669"/>
    <property type="project" value="TreeGrafter"/>
</dbReference>
<evidence type="ECO:0000256" key="4">
    <source>
        <dbReference type="ARBA" id="ARBA00022692"/>
    </source>
</evidence>
<accession>A0A0B5QHS9</accession>
<dbReference type="RefSeq" id="WP_041894377.1">
    <property type="nucleotide sequence ID" value="NZ_CP010086.2"/>
</dbReference>
<dbReference type="Proteomes" id="UP000821656">
    <property type="component" value="Unassembled WGS sequence"/>
</dbReference>
<evidence type="ECO:0000256" key="7">
    <source>
        <dbReference type="SAM" id="Phobius"/>
    </source>
</evidence>
<dbReference type="Gene3D" id="2.70.150.10">
    <property type="entry name" value="Calcium-transporting ATPase, cytoplasmic transduction domain A"/>
    <property type="match status" value="1"/>
</dbReference>
<dbReference type="GO" id="GO:1902600">
    <property type="term" value="P:proton transmembrane transport"/>
    <property type="evidence" value="ECO:0007669"/>
    <property type="project" value="TreeGrafter"/>
</dbReference>
<feature type="domain" description="Cation-transporting P-type ATPase N-terminal" evidence="8">
    <location>
        <begin position="8"/>
        <end position="77"/>
    </location>
</feature>
<dbReference type="InterPro" id="IPR023298">
    <property type="entry name" value="ATPase_P-typ_TM_dom_sf"/>
</dbReference>
<dbReference type="InterPro" id="IPR059000">
    <property type="entry name" value="ATPase_P-type_domA"/>
</dbReference>
<keyword evidence="4 7" id="KW-0812">Transmembrane</keyword>
<dbReference type="InterPro" id="IPR023299">
    <property type="entry name" value="ATPase_P-typ_cyto_dom_N"/>
</dbReference>
<sequence length="839" mass="94164">MEKYCNNSWAQIVELLNSNVQSGLSENDCEALRLKYGTNKIDLPSGNKIYKHILNALKQKSIIINLIITIILFVFEHYLFGIITALILLLNLILIVMHTIKRDKEIGALERLNSADTVVIRDGAQKIIKSEELVMGDIVKINKDSVIPADIRIISANEIKVDEKSITGEAFYKEKFESKIIGNIFSLTDMKNILFKGSIIKSGSGLGIVISTGNSTQLGRMLTMLTYASNRKHNFGTMISKILERYLLIYFLGIIIIGSYFVYTGQDANKNYICTALFALGCFPVTIIAKLVFKNIIKSFRNENIEIINFSVFNLIKDVNILFLDKVGAISKKEMIVKKLFINDNLISTEDPYVKETTFDRIVEISLVCNNAIYNPSDDSGKGELDELAFLSYAARKKIYKAAIDSRNSKILDIPMDSDKRFSTVVSKFNNRYRANTRGNVDDVLEQCTHVMIEGIEKEITDEYKAKIKEVDMNLSIEGLITEGFAYRNFTYEPSKSENIESNMVFVGIIGLENPLEENLENTINRIKDKAIVPILFTEESKLSAITNAKMANIIKNNNQVVAGIELDSLNHQELKDLLCRVRVFCRVNPEIKSKIVSLFIKDGHKVATTGETLGDLPALNLSNVGIGKGKASTIVKKVSDVYIKENYLDGFFKIRDFSRVFDGNIDRGFKVYFIALFSELLTLVGSIIMGQTGSLEFGNVVTINGVLFIPLSLIILLKKGRDITRNEMIVRSFVLSIITMVSIYKLGDKEAAIVTLTILSIGILLFTLFNSNISIRKFSNELIMPVISLLVIIIAVISMILINGILIRDIIGIEIAASIIFLLIFEILARKWQNSLMR</sequence>
<reference evidence="10" key="3">
    <citation type="submission" date="2020-05" db="EMBL/GenBank/DDBJ databases">
        <title>Genomic insights into acetone-butanol-ethanol (ABE) fermentation by sequencing solventogenic clostridia strains.</title>
        <authorList>
            <person name="Brown S."/>
        </authorList>
    </citation>
    <scope>NUCLEOTIDE SEQUENCE</scope>
    <source>
        <strain evidence="10">DJ126</strain>
    </source>
</reference>
<evidence type="ECO:0000256" key="2">
    <source>
        <dbReference type="ARBA" id="ARBA00005675"/>
    </source>
</evidence>
<dbReference type="GO" id="GO:1990573">
    <property type="term" value="P:potassium ion import across plasma membrane"/>
    <property type="evidence" value="ECO:0007669"/>
    <property type="project" value="TreeGrafter"/>
</dbReference>
<dbReference type="KEGG" id="cbei:LF65_00899"/>
<evidence type="ECO:0000313" key="10">
    <source>
        <dbReference type="EMBL" id="NRV08226.1"/>
    </source>
</evidence>
<organism evidence="9 11">
    <name type="scientific">Clostridium beijerinckii</name>
    <name type="common">Clostridium MP</name>
    <dbReference type="NCBI Taxonomy" id="1520"/>
    <lineage>
        <taxon>Bacteria</taxon>
        <taxon>Bacillati</taxon>
        <taxon>Bacillota</taxon>
        <taxon>Clostridia</taxon>
        <taxon>Eubacteriales</taxon>
        <taxon>Clostridiaceae</taxon>
        <taxon>Clostridium</taxon>
    </lineage>
</organism>
<dbReference type="AlphaFoldDB" id="A0A0B5QHS9"/>
<feature type="transmembrane region" description="Helical" evidence="7">
    <location>
        <begin position="730"/>
        <end position="747"/>
    </location>
</feature>
<dbReference type="GO" id="GO:0005886">
    <property type="term" value="C:plasma membrane"/>
    <property type="evidence" value="ECO:0007669"/>
    <property type="project" value="UniProtKB-SubCell"/>
</dbReference>
<dbReference type="SUPFAM" id="SSF56784">
    <property type="entry name" value="HAD-like"/>
    <property type="match status" value="1"/>
</dbReference>
<dbReference type="Gene3D" id="1.20.1110.10">
    <property type="entry name" value="Calcium-transporting ATPase, transmembrane domain"/>
    <property type="match status" value="1"/>
</dbReference>
<feature type="transmembrane region" description="Helical" evidence="7">
    <location>
        <begin position="698"/>
        <end position="718"/>
    </location>
</feature>
<dbReference type="Gene3D" id="3.40.1110.10">
    <property type="entry name" value="Calcium-transporting ATPase, cytoplasmic domain N"/>
    <property type="match status" value="1"/>
</dbReference>
<feature type="transmembrane region" description="Helical" evidence="7">
    <location>
        <begin position="783"/>
        <end position="805"/>
    </location>
</feature>
<evidence type="ECO:0000256" key="1">
    <source>
        <dbReference type="ARBA" id="ARBA00004651"/>
    </source>
</evidence>
<gene>
    <name evidence="10" type="ORF">DFH45_001189</name>
    <name evidence="9" type="ORF">LF65_00899</name>
</gene>
<dbReference type="Pfam" id="PF00122">
    <property type="entry name" value="E1-E2_ATPase"/>
    <property type="match status" value="1"/>
</dbReference>
<evidence type="ECO:0000256" key="5">
    <source>
        <dbReference type="ARBA" id="ARBA00022989"/>
    </source>
</evidence>
<evidence type="ECO:0000313" key="9">
    <source>
        <dbReference type="EMBL" id="AJG97522.1"/>
    </source>
</evidence>
<dbReference type="SUPFAM" id="SSF81660">
    <property type="entry name" value="Metal cation-transporting ATPase, ATP-binding domain N"/>
    <property type="match status" value="1"/>
</dbReference>
<name>A0A0B5QHS9_CLOBE</name>
<protein>
    <submittedName>
        <fullName evidence="9 10">ATPase</fullName>
    </submittedName>
</protein>
<comment type="subcellular location">
    <subcellularLocation>
        <location evidence="1">Cell membrane</location>
        <topology evidence="1">Multi-pass membrane protein</topology>
    </subcellularLocation>
</comment>
<dbReference type="SUPFAM" id="SSF81653">
    <property type="entry name" value="Calcium ATPase, transduction domain A"/>
    <property type="match status" value="1"/>
</dbReference>
<dbReference type="GO" id="GO:0000166">
    <property type="term" value="F:nucleotide binding"/>
    <property type="evidence" value="ECO:0007669"/>
    <property type="project" value="InterPro"/>
</dbReference>
<keyword evidence="5 7" id="KW-1133">Transmembrane helix</keyword>
<dbReference type="GO" id="GO:0036376">
    <property type="term" value="P:sodium ion export across plasma membrane"/>
    <property type="evidence" value="ECO:0007669"/>
    <property type="project" value="TreeGrafter"/>
</dbReference>
<dbReference type="InterPro" id="IPR023214">
    <property type="entry name" value="HAD_sf"/>
</dbReference>
<feature type="transmembrane region" description="Helical" evidence="7">
    <location>
        <begin position="62"/>
        <end position="95"/>
    </location>
</feature>
<feature type="transmembrane region" description="Helical" evidence="7">
    <location>
        <begin position="811"/>
        <end position="830"/>
    </location>
</feature>
<keyword evidence="6 7" id="KW-0472">Membrane</keyword>
<dbReference type="GO" id="GO:0005391">
    <property type="term" value="F:P-type sodium:potassium-exchanging transporter activity"/>
    <property type="evidence" value="ECO:0007669"/>
    <property type="project" value="TreeGrafter"/>
</dbReference>
<dbReference type="InterPro" id="IPR036412">
    <property type="entry name" value="HAD-like_sf"/>
</dbReference>
<feature type="transmembrane region" description="Helical" evidence="7">
    <location>
        <begin position="275"/>
        <end position="293"/>
    </location>
</feature>
<dbReference type="OrthoDB" id="1937481at2"/>
<dbReference type="EMBL" id="JABSXK010000001">
    <property type="protein sequence ID" value="NRV08226.1"/>
    <property type="molecule type" value="Genomic_DNA"/>
</dbReference>
<dbReference type="InterPro" id="IPR050510">
    <property type="entry name" value="Cation_transp_ATPase_P-type"/>
</dbReference>
<dbReference type="STRING" id="1520.LF65_00899"/>
<evidence type="ECO:0000259" key="8">
    <source>
        <dbReference type="SMART" id="SM00831"/>
    </source>
</evidence>
<dbReference type="PRINTS" id="PR00119">
    <property type="entry name" value="CATATPASE"/>
</dbReference>
<dbReference type="GO" id="GO:0006883">
    <property type="term" value="P:intracellular sodium ion homeostasis"/>
    <property type="evidence" value="ECO:0007669"/>
    <property type="project" value="TreeGrafter"/>
</dbReference>
<dbReference type="Pfam" id="PF00690">
    <property type="entry name" value="Cation_ATPase_N"/>
    <property type="match status" value="1"/>
</dbReference>
<dbReference type="Pfam" id="PF13246">
    <property type="entry name" value="Cation_ATPase"/>
    <property type="match status" value="1"/>
</dbReference>
<dbReference type="SMART" id="SM00831">
    <property type="entry name" value="Cation_ATPase_N"/>
    <property type="match status" value="1"/>
</dbReference>
<evidence type="ECO:0000256" key="6">
    <source>
        <dbReference type="ARBA" id="ARBA00023136"/>
    </source>
</evidence>
<feature type="transmembrane region" description="Helical" evidence="7">
    <location>
        <begin position="246"/>
        <end position="263"/>
    </location>
</feature>